<evidence type="ECO:0000256" key="17">
    <source>
        <dbReference type="ARBA" id="ARBA00023264"/>
    </source>
</evidence>
<evidence type="ECO:0000256" key="9">
    <source>
        <dbReference type="ARBA" id="ARBA00022679"/>
    </source>
</evidence>
<keyword evidence="11 20" id="KW-0999">Mitochondrion inner membrane</keyword>
<evidence type="ECO:0000313" key="22">
    <source>
        <dbReference type="Proteomes" id="UP000285301"/>
    </source>
</evidence>
<dbReference type="STRING" id="1965070.A0A3S3RWL7"/>
<evidence type="ECO:0000256" key="20">
    <source>
        <dbReference type="PIRNR" id="PIRNR028840"/>
    </source>
</evidence>
<keyword evidence="22" id="KW-1185">Reference proteome</keyword>
<evidence type="ECO:0000256" key="2">
    <source>
        <dbReference type="ARBA" id="ARBA00004443"/>
    </source>
</evidence>
<dbReference type="EC" id="2.7.7.41" evidence="6 20"/>
<evidence type="ECO:0000313" key="21">
    <source>
        <dbReference type="EMBL" id="RWS07094.1"/>
    </source>
</evidence>
<organism evidence="21 22">
    <name type="scientific">Dinothrombium tinctorium</name>
    <dbReference type="NCBI Taxonomy" id="1965070"/>
    <lineage>
        <taxon>Eukaryota</taxon>
        <taxon>Metazoa</taxon>
        <taxon>Ecdysozoa</taxon>
        <taxon>Arthropoda</taxon>
        <taxon>Chelicerata</taxon>
        <taxon>Arachnida</taxon>
        <taxon>Acari</taxon>
        <taxon>Acariformes</taxon>
        <taxon>Trombidiformes</taxon>
        <taxon>Prostigmata</taxon>
        <taxon>Anystina</taxon>
        <taxon>Parasitengona</taxon>
        <taxon>Trombidioidea</taxon>
        <taxon>Trombidiidae</taxon>
        <taxon>Dinothrombium</taxon>
    </lineage>
</organism>
<keyword evidence="13 20" id="KW-0443">Lipid metabolism</keyword>
<keyword evidence="10 20" id="KW-0548">Nucleotidyltransferase</keyword>
<evidence type="ECO:0000256" key="3">
    <source>
        <dbReference type="ARBA" id="ARBA00005119"/>
    </source>
</evidence>
<keyword evidence="9 20" id="KW-0808">Transferase</keyword>
<dbReference type="Pfam" id="PF09139">
    <property type="entry name" value="Tam41_Mmp37"/>
    <property type="match status" value="1"/>
</dbReference>
<dbReference type="Proteomes" id="UP000285301">
    <property type="component" value="Unassembled WGS sequence"/>
</dbReference>
<name>A0A3S3RWL7_9ACAR</name>
<evidence type="ECO:0000256" key="14">
    <source>
        <dbReference type="ARBA" id="ARBA00023128"/>
    </source>
</evidence>
<keyword evidence="8 20" id="KW-0444">Lipid biosynthesis</keyword>
<dbReference type="GO" id="GO:0032049">
    <property type="term" value="P:cardiolipin biosynthetic process"/>
    <property type="evidence" value="ECO:0007669"/>
    <property type="project" value="UniProtKB-UniRule"/>
</dbReference>
<comment type="pathway">
    <text evidence="4">Lipid metabolism.</text>
</comment>
<dbReference type="PIRSF" id="PIRSF028840">
    <property type="entry name" value="Mmp37"/>
    <property type="match status" value="1"/>
</dbReference>
<dbReference type="PANTHER" id="PTHR13619">
    <property type="entry name" value="PHOSPHATIDATE CYTIDYLYLTRANSFERASE, MITOCHONDRIAL"/>
    <property type="match status" value="1"/>
</dbReference>
<evidence type="ECO:0000256" key="5">
    <source>
        <dbReference type="ARBA" id="ARBA00005458"/>
    </source>
</evidence>
<evidence type="ECO:0000256" key="13">
    <source>
        <dbReference type="ARBA" id="ARBA00023098"/>
    </source>
</evidence>
<comment type="function">
    <text evidence="20">Catalyzes the conversion of phosphatidic acid (PA) to CDP-diacylglycerol (CDP-DAG), an essential intermediate in the synthesis of phosphatidylglycerol, cardiolipin and phosphatidylinositol.</text>
</comment>
<evidence type="ECO:0000256" key="1">
    <source>
        <dbReference type="ARBA" id="ARBA00001946"/>
    </source>
</evidence>
<accession>A0A3S3RWL7</accession>
<dbReference type="PANTHER" id="PTHR13619:SF0">
    <property type="entry name" value="PHOSPHATIDATE CYTIDYLYLTRANSFERASE, MITOCHONDRIAL"/>
    <property type="match status" value="1"/>
</dbReference>
<gene>
    <name evidence="21" type="ORF">B4U79_11360</name>
</gene>
<comment type="subcellular location">
    <subcellularLocation>
        <location evidence="2 20">Mitochondrion inner membrane</location>
        <topology evidence="2 20">Peripheral membrane protein</topology>
        <orientation evidence="2 20">Matrix side</orientation>
    </subcellularLocation>
</comment>
<evidence type="ECO:0000256" key="19">
    <source>
        <dbReference type="ARBA" id="ARBA00031502"/>
    </source>
</evidence>
<evidence type="ECO:0000256" key="7">
    <source>
        <dbReference type="ARBA" id="ARBA00018337"/>
    </source>
</evidence>
<evidence type="ECO:0000256" key="11">
    <source>
        <dbReference type="ARBA" id="ARBA00022792"/>
    </source>
</evidence>
<evidence type="ECO:0000256" key="12">
    <source>
        <dbReference type="ARBA" id="ARBA00022842"/>
    </source>
</evidence>
<keyword evidence="15 20" id="KW-0472">Membrane</keyword>
<comment type="pathway">
    <text evidence="3 20">Phospholipid metabolism; CDP-diacylglycerol biosynthesis; CDP-diacylglycerol from sn-glycerol 3-phosphate: step 3/3.</text>
</comment>
<evidence type="ECO:0000256" key="4">
    <source>
        <dbReference type="ARBA" id="ARBA00005189"/>
    </source>
</evidence>
<reference evidence="21 22" key="1">
    <citation type="journal article" date="2018" name="Gigascience">
        <title>Genomes of trombidid mites reveal novel predicted allergens and laterally-transferred genes associated with secondary metabolism.</title>
        <authorList>
            <person name="Dong X."/>
            <person name="Chaisiri K."/>
            <person name="Xia D."/>
            <person name="Armstrong S.D."/>
            <person name="Fang Y."/>
            <person name="Donnelly M.J."/>
            <person name="Kadowaki T."/>
            <person name="McGarry J.W."/>
            <person name="Darby A.C."/>
            <person name="Makepeace B.L."/>
        </authorList>
    </citation>
    <scope>NUCLEOTIDE SEQUENCE [LARGE SCALE GENOMIC DNA]</scope>
    <source>
        <strain evidence="21">UoL-WK</strain>
    </source>
</reference>
<keyword evidence="16 20" id="KW-0594">Phospholipid biosynthesis</keyword>
<dbReference type="GO" id="GO:0016024">
    <property type="term" value="P:CDP-diacylglycerol biosynthetic process"/>
    <property type="evidence" value="ECO:0007669"/>
    <property type="project" value="UniProtKB-UniRule"/>
</dbReference>
<dbReference type="GO" id="GO:0005743">
    <property type="term" value="C:mitochondrial inner membrane"/>
    <property type="evidence" value="ECO:0007669"/>
    <property type="project" value="UniProtKB-SubCell"/>
</dbReference>
<dbReference type="GO" id="GO:0004605">
    <property type="term" value="F:phosphatidate cytidylyltransferase activity"/>
    <property type="evidence" value="ECO:0007669"/>
    <property type="project" value="UniProtKB-UniRule"/>
</dbReference>
<dbReference type="EMBL" id="NCKU01003673">
    <property type="protein sequence ID" value="RWS07094.1"/>
    <property type="molecule type" value="Genomic_DNA"/>
</dbReference>
<comment type="similarity">
    <text evidence="5 20">Belongs to the TAM41 family.</text>
</comment>
<comment type="catalytic activity">
    <reaction evidence="20">
        <text>a 1,2-diacyl-sn-glycero-3-phosphate + CTP + H(+) = a CDP-1,2-diacyl-sn-glycerol + diphosphate</text>
        <dbReference type="Rhea" id="RHEA:16229"/>
        <dbReference type="ChEBI" id="CHEBI:15378"/>
        <dbReference type="ChEBI" id="CHEBI:33019"/>
        <dbReference type="ChEBI" id="CHEBI:37563"/>
        <dbReference type="ChEBI" id="CHEBI:58332"/>
        <dbReference type="ChEBI" id="CHEBI:58608"/>
        <dbReference type="EC" id="2.7.7.41"/>
    </reaction>
</comment>
<comment type="cofactor">
    <cofactor evidence="1 20">
        <name>Mg(2+)</name>
        <dbReference type="ChEBI" id="CHEBI:18420"/>
    </cofactor>
</comment>
<keyword evidence="12 20" id="KW-0460">Magnesium</keyword>
<evidence type="ECO:0000256" key="18">
    <source>
        <dbReference type="ARBA" id="ARBA00029893"/>
    </source>
</evidence>
<sequence length="337" mass="38643">MSLKCGELLKRVANAFPSRVGLAFAYGSSVFKQRSNVGNNVIDLVFAVDEPCEWHRENMRRNSRHYSFLKYFGPEFIAKIQQNFGAKVYYNTLVPLNDANSNLIKYGVIKVDDLINDLLDWQSLYISGRLHKPVKFIIEPQSEALKKALQINHQSAVHLSLLLLHETFTEEQLYMTIAGISYDGDFRMIIGEDKNKVANIVKPNIENFRAIYKPYLDSEPMQNLLQFNQSNNLFVQNCSSGVIFHHLSKLPKTVQQLIYLQLTNNKKVLELDNALMFLAKSYRVQTHIQDAVRTIVRRSSYSQTFKGLFTAGVMKSIKYGSKKLFKMGKSLLRPKSS</sequence>
<proteinExistence type="inferred from homology"/>
<dbReference type="InterPro" id="IPR015222">
    <property type="entry name" value="Tam41"/>
</dbReference>
<evidence type="ECO:0000256" key="6">
    <source>
        <dbReference type="ARBA" id="ARBA00012487"/>
    </source>
</evidence>
<evidence type="ECO:0000256" key="16">
    <source>
        <dbReference type="ARBA" id="ARBA00023209"/>
    </source>
</evidence>
<dbReference type="UniPathway" id="UPA00557">
    <property type="reaction ID" value="UER00614"/>
</dbReference>
<keyword evidence="17 20" id="KW-1208">Phospholipid metabolism</keyword>
<comment type="caution">
    <text evidence="21">The sequence shown here is derived from an EMBL/GenBank/DDBJ whole genome shotgun (WGS) entry which is preliminary data.</text>
</comment>
<evidence type="ECO:0000256" key="10">
    <source>
        <dbReference type="ARBA" id="ARBA00022695"/>
    </source>
</evidence>
<evidence type="ECO:0000256" key="8">
    <source>
        <dbReference type="ARBA" id="ARBA00022516"/>
    </source>
</evidence>
<dbReference type="AlphaFoldDB" id="A0A3S3RWL7"/>
<dbReference type="OrthoDB" id="341477at2759"/>
<keyword evidence="14 20" id="KW-0496">Mitochondrion</keyword>
<evidence type="ECO:0000256" key="15">
    <source>
        <dbReference type="ARBA" id="ARBA00023136"/>
    </source>
</evidence>
<protein>
    <recommendedName>
        <fullName evidence="7 20">Phosphatidate cytidylyltransferase, mitochondrial</fullName>
        <ecNumber evidence="6 20">2.7.7.41</ecNumber>
    </recommendedName>
    <alternativeName>
        <fullName evidence="18 20">CDP-diacylglycerol synthase</fullName>
    </alternativeName>
    <alternativeName>
        <fullName evidence="19 20">Mitochondrial translocator assembly and maintenance protein 41 homolog</fullName>
    </alternativeName>
</protein>